<evidence type="ECO:0000313" key="4">
    <source>
        <dbReference type="Proteomes" id="UP000054321"/>
    </source>
</evidence>
<evidence type="ECO:0000256" key="1">
    <source>
        <dbReference type="ARBA" id="ARBA00022737"/>
    </source>
</evidence>
<dbReference type="HOGENOM" id="CLU_002341_7_1_1"/>
<dbReference type="PANTHER" id="PTHR10039">
    <property type="entry name" value="AMELOGENIN"/>
    <property type="match status" value="1"/>
</dbReference>
<dbReference type="STRING" id="913774.A0A0C3HVD9"/>
<dbReference type="EMBL" id="KN832870">
    <property type="protein sequence ID" value="KIN06970.1"/>
    <property type="molecule type" value="Genomic_DNA"/>
</dbReference>
<feature type="domain" description="Nephrocystin 3-like N-terminal" evidence="2">
    <location>
        <begin position="61"/>
        <end position="233"/>
    </location>
</feature>
<proteinExistence type="predicted"/>
<dbReference type="SUPFAM" id="SSF52540">
    <property type="entry name" value="P-loop containing nucleoside triphosphate hydrolases"/>
    <property type="match status" value="1"/>
</dbReference>
<dbReference type="Proteomes" id="UP000054321">
    <property type="component" value="Unassembled WGS sequence"/>
</dbReference>
<reference evidence="3 4" key="1">
    <citation type="submission" date="2014-04" db="EMBL/GenBank/DDBJ databases">
        <authorList>
            <consortium name="DOE Joint Genome Institute"/>
            <person name="Kuo A."/>
            <person name="Martino E."/>
            <person name="Perotto S."/>
            <person name="Kohler A."/>
            <person name="Nagy L.G."/>
            <person name="Floudas D."/>
            <person name="Copeland A."/>
            <person name="Barry K.W."/>
            <person name="Cichocki N."/>
            <person name="Veneault-Fourrey C."/>
            <person name="LaButti K."/>
            <person name="Lindquist E.A."/>
            <person name="Lipzen A."/>
            <person name="Lundell T."/>
            <person name="Morin E."/>
            <person name="Murat C."/>
            <person name="Sun H."/>
            <person name="Tunlid A."/>
            <person name="Henrissat B."/>
            <person name="Grigoriev I.V."/>
            <person name="Hibbett D.S."/>
            <person name="Martin F."/>
            <person name="Nordberg H.P."/>
            <person name="Cantor M.N."/>
            <person name="Hua S.X."/>
        </authorList>
    </citation>
    <scope>NUCLEOTIDE SEQUENCE [LARGE SCALE GENOMIC DNA]</scope>
    <source>
        <strain evidence="3 4">Zn</strain>
    </source>
</reference>
<evidence type="ECO:0000259" key="2">
    <source>
        <dbReference type="Pfam" id="PF24883"/>
    </source>
</evidence>
<name>A0A0C3HVD9_OIDMZ</name>
<dbReference type="InParanoid" id="A0A0C3HVD9"/>
<keyword evidence="4" id="KW-1185">Reference proteome</keyword>
<organism evidence="3 4">
    <name type="scientific">Oidiodendron maius (strain Zn)</name>
    <dbReference type="NCBI Taxonomy" id="913774"/>
    <lineage>
        <taxon>Eukaryota</taxon>
        <taxon>Fungi</taxon>
        <taxon>Dikarya</taxon>
        <taxon>Ascomycota</taxon>
        <taxon>Pezizomycotina</taxon>
        <taxon>Leotiomycetes</taxon>
        <taxon>Leotiomycetes incertae sedis</taxon>
        <taxon>Myxotrichaceae</taxon>
        <taxon>Oidiodendron</taxon>
    </lineage>
</organism>
<dbReference type="Pfam" id="PF24883">
    <property type="entry name" value="NPHP3_N"/>
    <property type="match status" value="1"/>
</dbReference>
<dbReference type="AlphaFoldDB" id="A0A0C3HVD9"/>
<dbReference type="OrthoDB" id="443402at2759"/>
<dbReference type="Gene3D" id="3.40.50.300">
    <property type="entry name" value="P-loop containing nucleotide triphosphate hydrolases"/>
    <property type="match status" value="1"/>
</dbReference>
<evidence type="ECO:0000313" key="3">
    <source>
        <dbReference type="EMBL" id="KIN06970.1"/>
    </source>
</evidence>
<reference evidence="4" key="2">
    <citation type="submission" date="2015-01" db="EMBL/GenBank/DDBJ databases">
        <title>Evolutionary Origins and Diversification of the Mycorrhizal Mutualists.</title>
        <authorList>
            <consortium name="DOE Joint Genome Institute"/>
            <consortium name="Mycorrhizal Genomics Consortium"/>
            <person name="Kohler A."/>
            <person name="Kuo A."/>
            <person name="Nagy L.G."/>
            <person name="Floudas D."/>
            <person name="Copeland A."/>
            <person name="Barry K.W."/>
            <person name="Cichocki N."/>
            <person name="Veneault-Fourrey C."/>
            <person name="LaButti K."/>
            <person name="Lindquist E.A."/>
            <person name="Lipzen A."/>
            <person name="Lundell T."/>
            <person name="Morin E."/>
            <person name="Murat C."/>
            <person name="Riley R."/>
            <person name="Ohm R."/>
            <person name="Sun H."/>
            <person name="Tunlid A."/>
            <person name="Henrissat B."/>
            <person name="Grigoriev I.V."/>
            <person name="Hibbett D.S."/>
            <person name="Martin F."/>
        </authorList>
    </citation>
    <scope>NUCLEOTIDE SEQUENCE [LARGE SCALE GENOMIC DNA]</scope>
    <source>
        <strain evidence="4">Zn</strain>
    </source>
</reference>
<dbReference type="InterPro" id="IPR056884">
    <property type="entry name" value="NPHP3-like_N"/>
</dbReference>
<keyword evidence="1" id="KW-0677">Repeat</keyword>
<feature type="non-terminal residue" evidence="3">
    <location>
        <position position="358"/>
    </location>
</feature>
<dbReference type="InterPro" id="IPR027417">
    <property type="entry name" value="P-loop_NTPase"/>
</dbReference>
<gene>
    <name evidence="3" type="ORF">OIDMADRAFT_108740</name>
</gene>
<accession>A0A0C3HVD9</accession>
<sequence length="358" mass="42065">MLDVSKPAESKLRRDVHLEICQSLQYPAMTHRYDDVLEAYPETFEWAFHDPTEEQLPWNNLARWLQQGHEIYWVNGKAGSGKSTFMKHLYDDPRTRKYLAAWAGDVRLCISTFFFWNSGSREQKSQIGLLRALLYQLLFQLPDLVPIILPELWAKTYSNAVNETYPKQDFTQFWSFRQLILTLKALLHQKSIPLKICFMIDGLDEFEGDYEELASLFKDITGSRHVKACLSSRPLVVFEDIFRQCPNIRLQDLTFKDIERYVLGKLSQNDAFQRLSAEQPDAAPRITQEIVKKADGVFLWVRLVVQSLLNGIRNRDELCDLWERLRLMPRELEPLYDRLLELIDPVYLPWVSKTFQVL</sequence>
<protein>
    <recommendedName>
        <fullName evidence="2">Nephrocystin 3-like N-terminal domain-containing protein</fullName>
    </recommendedName>
</protein>
<dbReference type="PANTHER" id="PTHR10039:SF5">
    <property type="entry name" value="NACHT DOMAIN-CONTAINING PROTEIN"/>
    <property type="match status" value="1"/>
</dbReference>